<proteinExistence type="predicted"/>
<dbReference type="PANTHER" id="PTHR34322:SF2">
    <property type="entry name" value="TRANSPOSASE IS200-LIKE DOMAIN-CONTAINING PROTEIN"/>
    <property type="match status" value="1"/>
</dbReference>
<dbReference type="Pfam" id="PF01797">
    <property type="entry name" value="Y1_Tnp"/>
    <property type="match status" value="1"/>
</dbReference>
<feature type="domain" description="Transposase IS200-like" evidence="1">
    <location>
        <begin position="8"/>
        <end position="146"/>
    </location>
</feature>
<organism evidence="2 3">
    <name type="scientific">Candidatus Yanofskybacteria bacterium GW2011_GWC2_37_9</name>
    <dbReference type="NCBI Taxonomy" id="1619028"/>
    <lineage>
        <taxon>Bacteria</taxon>
        <taxon>Candidatus Yanofskyibacteriota</taxon>
    </lineage>
</organism>
<evidence type="ECO:0000313" key="2">
    <source>
        <dbReference type="EMBL" id="KKQ47738.1"/>
    </source>
</evidence>
<dbReference type="InterPro" id="IPR002686">
    <property type="entry name" value="Transposase_17"/>
</dbReference>
<gene>
    <name evidence="2" type="ORF">US65_C0004G0014</name>
</gene>
<name>A0A0G0HX90_9BACT</name>
<protein>
    <submittedName>
        <fullName evidence="2">Transposase</fullName>
    </submittedName>
</protein>
<dbReference type="InterPro" id="IPR036515">
    <property type="entry name" value="Transposase_17_sf"/>
</dbReference>
<sequence>MSRTFTFAIEEYYHCYGRGTEKRKIFLNEKDYKRFIALLFVCNSVNTIHLSDHKKKLFSDLFLLKREDTLVDIGAYCLMPNHFHLLLREKREDGISLFMQKLMTAYTMYFNKKYERSGALFESRFKAQHINTDKYLKYLFSYIYLNPVKLIDSKWKENGIKNKKGMKKFLARYNYSSYLDYLENNRPQHEILNLVKFPDYFEKRETFERELWEWLNYYDK</sequence>
<dbReference type="PANTHER" id="PTHR34322">
    <property type="entry name" value="TRANSPOSASE, Y1_TNP DOMAIN-CONTAINING"/>
    <property type="match status" value="1"/>
</dbReference>
<dbReference type="Proteomes" id="UP000034430">
    <property type="component" value="Unassembled WGS sequence"/>
</dbReference>
<comment type="caution">
    <text evidence="2">The sequence shown here is derived from an EMBL/GenBank/DDBJ whole genome shotgun (WGS) entry which is preliminary data.</text>
</comment>
<dbReference type="SUPFAM" id="SSF143422">
    <property type="entry name" value="Transposase IS200-like"/>
    <property type="match status" value="1"/>
</dbReference>
<dbReference type="GO" id="GO:0004803">
    <property type="term" value="F:transposase activity"/>
    <property type="evidence" value="ECO:0007669"/>
    <property type="project" value="InterPro"/>
</dbReference>
<accession>A0A0G0HX90</accession>
<reference evidence="2 3" key="1">
    <citation type="journal article" date="2015" name="Nature">
        <title>rRNA introns, odd ribosomes, and small enigmatic genomes across a large radiation of phyla.</title>
        <authorList>
            <person name="Brown C.T."/>
            <person name="Hug L.A."/>
            <person name="Thomas B.C."/>
            <person name="Sharon I."/>
            <person name="Castelle C.J."/>
            <person name="Singh A."/>
            <person name="Wilkins M.J."/>
            <person name="Williams K.H."/>
            <person name="Banfield J.F."/>
        </authorList>
    </citation>
    <scope>NUCLEOTIDE SEQUENCE [LARGE SCALE GENOMIC DNA]</scope>
</reference>
<dbReference type="GO" id="GO:0006313">
    <property type="term" value="P:DNA transposition"/>
    <property type="evidence" value="ECO:0007669"/>
    <property type="project" value="InterPro"/>
</dbReference>
<dbReference type="AlphaFoldDB" id="A0A0G0HX90"/>
<dbReference type="GO" id="GO:0003677">
    <property type="term" value="F:DNA binding"/>
    <property type="evidence" value="ECO:0007669"/>
    <property type="project" value="InterPro"/>
</dbReference>
<evidence type="ECO:0000313" key="3">
    <source>
        <dbReference type="Proteomes" id="UP000034430"/>
    </source>
</evidence>
<dbReference type="Gene3D" id="3.30.70.1290">
    <property type="entry name" value="Transposase IS200-like"/>
    <property type="match status" value="1"/>
</dbReference>
<dbReference type="SMART" id="SM01321">
    <property type="entry name" value="Y1_Tnp"/>
    <property type="match status" value="1"/>
</dbReference>
<evidence type="ECO:0000259" key="1">
    <source>
        <dbReference type="SMART" id="SM01321"/>
    </source>
</evidence>
<dbReference type="EMBL" id="LBTU01000004">
    <property type="protein sequence ID" value="KKQ47738.1"/>
    <property type="molecule type" value="Genomic_DNA"/>
</dbReference>